<keyword evidence="2" id="KW-1185">Reference proteome</keyword>
<sequence>MADRPPGAGILLVKGRELAVAGLDAWRARRLAAVVMCVGLAVGGCGDAFKSSSEGGSSGGSSDVCDALARFENAFESAVDAVASGDTNAKMGAASTLKQEAVALLDSLQTEKADLEPLTTAVRGLTNTVARLPHDATPQRAKAALEPHIQAVGDAIGETASGLGCPSS</sequence>
<proteinExistence type="predicted"/>
<name>A0A4Q5J2T5_9ACTN</name>
<dbReference type="RefSeq" id="WP_129986726.1">
    <property type="nucleotide sequence ID" value="NZ_SDPU01000020.1"/>
</dbReference>
<dbReference type="EMBL" id="SDPU01000020">
    <property type="protein sequence ID" value="RYU12907.1"/>
    <property type="molecule type" value="Genomic_DNA"/>
</dbReference>
<reference evidence="1 2" key="1">
    <citation type="submission" date="2019-01" db="EMBL/GenBank/DDBJ databases">
        <title>Nocardioides guangzhouensis sp. nov., an actinobacterium isolated from soil.</title>
        <authorList>
            <person name="Fu Y."/>
            <person name="Cai Y."/>
            <person name="Lin Z."/>
            <person name="Chen P."/>
        </authorList>
    </citation>
    <scope>NUCLEOTIDE SEQUENCE [LARGE SCALE GENOMIC DNA]</scope>
    <source>
        <strain evidence="1 2">NBRC 105384</strain>
    </source>
</reference>
<dbReference type="AlphaFoldDB" id="A0A4Q5J2T5"/>
<dbReference type="Proteomes" id="UP000291189">
    <property type="component" value="Unassembled WGS sequence"/>
</dbReference>
<protein>
    <submittedName>
        <fullName evidence="1">Uncharacterized protein</fullName>
    </submittedName>
</protein>
<evidence type="ECO:0000313" key="2">
    <source>
        <dbReference type="Proteomes" id="UP000291189"/>
    </source>
</evidence>
<gene>
    <name evidence="1" type="ORF">ETU37_08095</name>
</gene>
<accession>A0A4Q5J2T5</accession>
<comment type="caution">
    <text evidence="1">The sequence shown here is derived from an EMBL/GenBank/DDBJ whole genome shotgun (WGS) entry which is preliminary data.</text>
</comment>
<evidence type="ECO:0000313" key="1">
    <source>
        <dbReference type="EMBL" id="RYU12907.1"/>
    </source>
</evidence>
<organism evidence="1 2">
    <name type="scientific">Nocardioides iriomotensis</name>
    <dbReference type="NCBI Taxonomy" id="715784"/>
    <lineage>
        <taxon>Bacteria</taxon>
        <taxon>Bacillati</taxon>
        <taxon>Actinomycetota</taxon>
        <taxon>Actinomycetes</taxon>
        <taxon>Propionibacteriales</taxon>
        <taxon>Nocardioidaceae</taxon>
        <taxon>Nocardioides</taxon>
    </lineage>
</organism>